<accession>A0ABX3N7T9</accession>
<reference evidence="1 2" key="1">
    <citation type="submission" date="2016-07" db="EMBL/GenBank/DDBJ databases">
        <title>Revisiting the Taxonomy of the Elizabethkingia Genus based on Whole-Genome Sequencing, Optical Mapping, and MALDI-TOF.</title>
        <authorList>
            <person name="Nicholson A.C."/>
        </authorList>
    </citation>
    <scope>NUCLEOTIDE SEQUENCE [LARGE SCALE GENOMIC DNA]</scope>
    <source>
        <strain evidence="1 2">C1558</strain>
    </source>
</reference>
<organism evidence="1 2">
    <name type="scientific">Elizabethkingia ursingii</name>
    <dbReference type="NCBI Taxonomy" id="1756150"/>
    <lineage>
        <taxon>Bacteria</taxon>
        <taxon>Pseudomonadati</taxon>
        <taxon>Bacteroidota</taxon>
        <taxon>Flavobacteriia</taxon>
        <taxon>Flavobacteriales</taxon>
        <taxon>Weeksellaceae</taxon>
        <taxon>Elizabethkingia</taxon>
    </lineage>
</organism>
<sequence length="331" mass="39097">MIPQTLKNIKHIDFLVTDPLEFDKILQKYGKMIFYSQEGTFDISDVDPDLFSIDELAGGLYIIQRIPEGFAKFDNITTDFDFKVGVSDYNNFSDMPNLSHADCFWDLMNDKYYPEFIESLKLELANARTEISCKIIYQDLLLCIEESNHFLGGNMTWGTEFSREVQKSVYHWLLKYYNKYLLYEVNNYFKTIFPNEIKAIENNAKQIVNNKIDIQKERLRKTNIYRIASLFANGIISFENMKATYVNREYEAINELADIISENHGFTKNSIQPYLNQTIKEITESDKNLFDSSKLKYLQLIEEDFKTQKKELSPFFKEKLQKLIEQDFYKD</sequence>
<keyword evidence="2" id="KW-1185">Reference proteome</keyword>
<proteinExistence type="predicted"/>
<gene>
    <name evidence="1" type="ORF">BB021_08170</name>
</gene>
<comment type="caution">
    <text evidence="1">The sequence shown here is derived from an EMBL/GenBank/DDBJ whole genome shotgun (WGS) entry which is preliminary data.</text>
</comment>
<dbReference type="RefSeq" id="WP_078778785.1">
    <property type="nucleotide sequence ID" value="NZ_MBDS01000015.1"/>
</dbReference>
<evidence type="ECO:0000313" key="1">
    <source>
        <dbReference type="EMBL" id="OPB88513.1"/>
    </source>
</evidence>
<evidence type="ECO:0008006" key="3">
    <source>
        <dbReference type="Google" id="ProtNLM"/>
    </source>
</evidence>
<name>A0ABX3N7T9_9FLAO</name>
<dbReference type="EMBL" id="MBDS01000015">
    <property type="protein sequence ID" value="OPB88513.1"/>
    <property type="molecule type" value="Genomic_DNA"/>
</dbReference>
<dbReference type="Proteomes" id="UP000190016">
    <property type="component" value="Unassembled WGS sequence"/>
</dbReference>
<protein>
    <recommendedName>
        <fullName evidence="3">DUF4435 domain-containing protein</fullName>
    </recommendedName>
</protein>
<evidence type="ECO:0000313" key="2">
    <source>
        <dbReference type="Proteomes" id="UP000190016"/>
    </source>
</evidence>